<dbReference type="InterPro" id="IPR051826">
    <property type="entry name" value="E3_ubiquitin-ligase_domain"/>
</dbReference>
<evidence type="ECO:0000259" key="3">
    <source>
        <dbReference type="PROSITE" id="PS50089"/>
    </source>
</evidence>
<dbReference type="Gene3D" id="3.30.40.10">
    <property type="entry name" value="Zinc/RING finger domain, C3HC4 (zinc finger)"/>
    <property type="match status" value="1"/>
</dbReference>
<dbReference type="GO" id="GO:0061630">
    <property type="term" value="F:ubiquitin protein ligase activity"/>
    <property type="evidence" value="ECO:0007669"/>
    <property type="project" value="TreeGrafter"/>
</dbReference>
<comment type="caution">
    <text evidence="4">The sequence shown here is derived from an EMBL/GenBank/DDBJ whole genome shotgun (WGS) entry which is preliminary data.</text>
</comment>
<dbReference type="SMART" id="SM00184">
    <property type="entry name" value="RING"/>
    <property type="match status" value="1"/>
</dbReference>
<dbReference type="CDD" id="cd16454">
    <property type="entry name" value="RING-H2_PA-TM-RING"/>
    <property type="match status" value="1"/>
</dbReference>
<gene>
    <name evidence="4" type="ORF">M8C21_030672</name>
</gene>
<dbReference type="Pfam" id="PF13639">
    <property type="entry name" value="zf-RING_2"/>
    <property type="match status" value="1"/>
</dbReference>
<reference evidence="4" key="1">
    <citation type="submission" date="2022-06" db="EMBL/GenBank/DDBJ databases">
        <title>Uncovering the hologenomic basis of an extraordinary plant invasion.</title>
        <authorList>
            <person name="Bieker V.C."/>
            <person name="Martin M.D."/>
            <person name="Gilbert T."/>
            <person name="Hodgins K."/>
            <person name="Battlay P."/>
            <person name="Petersen B."/>
            <person name="Wilson J."/>
        </authorList>
    </citation>
    <scope>NUCLEOTIDE SEQUENCE</scope>
    <source>
        <strain evidence="4">AA19_3_7</strain>
        <tissue evidence="4">Leaf</tissue>
    </source>
</reference>
<dbReference type="GO" id="GO:0008270">
    <property type="term" value="F:zinc ion binding"/>
    <property type="evidence" value="ECO:0007669"/>
    <property type="project" value="UniProtKB-KW"/>
</dbReference>
<dbReference type="PANTHER" id="PTHR22765:SF303">
    <property type="entry name" value="RING-TYPE DOMAIN-CONTAINING PROTEIN"/>
    <property type="match status" value="1"/>
</dbReference>
<evidence type="ECO:0000256" key="1">
    <source>
        <dbReference type="PROSITE-ProRule" id="PRU00175"/>
    </source>
</evidence>
<name>A0AAD5D437_AMBAR</name>
<dbReference type="EMBL" id="JAMZMK010005102">
    <property type="protein sequence ID" value="KAI7753908.1"/>
    <property type="molecule type" value="Genomic_DNA"/>
</dbReference>
<proteinExistence type="predicted"/>
<keyword evidence="5" id="KW-1185">Reference proteome</keyword>
<evidence type="ECO:0000256" key="2">
    <source>
        <dbReference type="SAM" id="MobiDB-lite"/>
    </source>
</evidence>
<keyword evidence="1" id="KW-0479">Metal-binding</keyword>
<dbReference type="InterPro" id="IPR001841">
    <property type="entry name" value="Znf_RING"/>
</dbReference>
<keyword evidence="1" id="KW-0863">Zinc-finger</keyword>
<dbReference type="PANTHER" id="PTHR22765">
    <property type="entry name" value="RING FINGER AND PROTEASE ASSOCIATED DOMAIN-CONTAINING"/>
    <property type="match status" value="1"/>
</dbReference>
<dbReference type="GO" id="GO:0006511">
    <property type="term" value="P:ubiquitin-dependent protein catabolic process"/>
    <property type="evidence" value="ECO:0007669"/>
    <property type="project" value="TreeGrafter"/>
</dbReference>
<evidence type="ECO:0000313" key="5">
    <source>
        <dbReference type="Proteomes" id="UP001206925"/>
    </source>
</evidence>
<dbReference type="InterPro" id="IPR013083">
    <property type="entry name" value="Znf_RING/FYVE/PHD"/>
</dbReference>
<dbReference type="FunFam" id="3.30.40.10:FF:000611">
    <property type="entry name" value="Zinc finger family protein"/>
    <property type="match status" value="1"/>
</dbReference>
<feature type="domain" description="RING-type" evidence="3">
    <location>
        <begin position="148"/>
        <end position="189"/>
    </location>
</feature>
<feature type="region of interest" description="Disordered" evidence="2">
    <location>
        <begin position="78"/>
        <end position="98"/>
    </location>
</feature>
<sequence length="196" mass="22390">MAGTIPGVESARRRRFHGGSDSSFTMYSGYRSTRSMGFYDTRLSTTSFLVKQTCMINHSDHDMLGGVARKAKERLDERLRSHRKSEINSSQERSRGASLVKEFERKPSSSMVVRDLQMEVFGLKRSGSKKFNWGKMGSIWKSSEQDECVVCLEKFKVGEKLDRLPCAHRFHSMCLLPWLENHAHCPCCRMSVLGLN</sequence>
<protein>
    <recommendedName>
        <fullName evidence="3">RING-type domain-containing protein</fullName>
    </recommendedName>
</protein>
<accession>A0AAD5D437</accession>
<organism evidence="4 5">
    <name type="scientific">Ambrosia artemisiifolia</name>
    <name type="common">Common ragweed</name>
    <dbReference type="NCBI Taxonomy" id="4212"/>
    <lineage>
        <taxon>Eukaryota</taxon>
        <taxon>Viridiplantae</taxon>
        <taxon>Streptophyta</taxon>
        <taxon>Embryophyta</taxon>
        <taxon>Tracheophyta</taxon>
        <taxon>Spermatophyta</taxon>
        <taxon>Magnoliopsida</taxon>
        <taxon>eudicotyledons</taxon>
        <taxon>Gunneridae</taxon>
        <taxon>Pentapetalae</taxon>
        <taxon>asterids</taxon>
        <taxon>campanulids</taxon>
        <taxon>Asterales</taxon>
        <taxon>Asteraceae</taxon>
        <taxon>Asteroideae</taxon>
        <taxon>Heliantheae alliance</taxon>
        <taxon>Heliantheae</taxon>
        <taxon>Ambrosia</taxon>
    </lineage>
</organism>
<dbReference type="Proteomes" id="UP001206925">
    <property type="component" value="Unassembled WGS sequence"/>
</dbReference>
<dbReference type="PROSITE" id="PS50089">
    <property type="entry name" value="ZF_RING_2"/>
    <property type="match status" value="1"/>
</dbReference>
<dbReference type="SUPFAM" id="SSF57850">
    <property type="entry name" value="RING/U-box"/>
    <property type="match status" value="1"/>
</dbReference>
<dbReference type="AlphaFoldDB" id="A0AAD5D437"/>
<keyword evidence="1" id="KW-0862">Zinc</keyword>
<evidence type="ECO:0000313" key="4">
    <source>
        <dbReference type="EMBL" id="KAI7753908.1"/>
    </source>
</evidence>